<feature type="transmembrane region" description="Helical" evidence="6">
    <location>
        <begin position="416"/>
        <end position="438"/>
    </location>
</feature>
<dbReference type="InterPro" id="IPR045069">
    <property type="entry name" value="MATE_euk"/>
</dbReference>
<evidence type="ECO:0000256" key="2">
    <source>
        <dbReference type="ARBA" id="ARBA00010199"/>
    </source>
</evidence>
<evidence type="ECO:0000256" key="5">
    <source>
        <dbReference type="ARBA" id="ARBA00023136"/>
    </source>
</evidence>
<dbReference type="NCBIfam" id="TIGR00797">
    <property type="entry name" value="matE"/>
    <property type="match status" value="1"/>
</dbReference>
<feature type="transmembrane region" description="Helical" evidence="6">
    <location>
        <begin position="343"/>
        <end position="364"/>
    </location>
</feature>
<dbReference type="AlphaFoldDB" id="A0AAD5ZDG8"/>
<feature type="transmembrane region" description="Helical" evidence="6">
    <location>
        <begin position="218"/>
        <end position="242"/>
    </location>
</feature>
<dbReference type="GO" id="GO:0042910">
    <property type="term" value="F:xenobiotic transmembrane transporter activity"/>
    <property type="evidence" value="ECO:0007669"/>
    <property type="project" value="InterPro"/>
</dbReference>
<dbReference type="Pfam" id="PF01554">
    <property type="entry name" value="MatE"/>
    <property type="match status" value="2"/>
</dbReference>
<dbReference type="Proteomes" id="UP001210211">
    <property type="component" value="Unassembled WGS sequence"/>
</dbReference>
<keyword evidence="4 6" id="KW-1133">Transmembrane helix</keyword>
<protein>
    <recommendedName>
        <fullName evidence="6">Protein DETOXIFICATION</fullName>
    </recommendedName>
    <alternativeName>
        <fullName evidence="6">Multidrug and toxic compound extrusion protein</fullName>
    </alternativeName>
</protein>
<dbReference type="EMBL" id="JAMRDG010000002">
    <property type="protein sequence ID" value="KAJ3691362.1"/>
    <property type="molecule type" value="Genomic_DNA"/>
</dbReference>
<accession>A0AAD5ZDG8</accession>
<proteinExistence type="inferred from homology"/>
<dbReference type="PANTHER" id="PTHR11206">
    <property type="entry name" value="MULTIDRUG RESISTANCE PROTEIN"/>
    <property type="match status" value="1"/>
</dbReference>
<feature type="transmembrane region" description="Helical" evidence="6">
    <location>
        <begin position="444"/>
        <end position="464"/>
    </location>
</feature>
<keyword evidence="3 6" id="KW-0812">Transmembrane</keyword>
<comment type="subcellular location">
    <subcellularLocation>
        <location evidence="1">Membrane</location>
        <topology evidence="1">Multi-pass membrane protein</topology>
    </subcellularLocation>
</comment>
<gene>
    <name evidence="7" type="ORF">LUZ61_020526</name>
</gene>
<keyword evidence="8" id="KW-1185">Reference proteome</keyword>
<keyword evidence="5 6" id="KW-0472">Membrane</keyword>
<evidence type="ECO:0000313" key="7">
    <source>
        <dbReference type="EMBL" id="KAJ3691362.1"/>
    </source>
</evidence>
<feature type="transmembrane region" description="Helical" evidence="6">
    <location>
        <begin position="127"/>
        <end position="151"/>
    </location>
</feature>
<reference evidence="7 8" key="1">
    <citation type="journal article" date="2022" name="Cell">
        <title>Repeat-based holocentromeres influence genome architecture and karyotype evolution.</title>
        <authorList>
            <person name="Hofstatter P.G."/>
            <person name="Thangavel G."/>
            <person name="Lux T."/>
            <person name="Neumann P."/>
            <person name="Vondrak T."/>
            <person name="Novak P."/>
            <person name="Zhang M."/>
            <person name="Costa L."/>
            <person name="Castellani M."/>
            <person name="Scott A."/>
            <person name="Toegelov H."/>
            <person name="Fuchs J."/>
            <person name="Mata-Sucre Y."/>
            <person name="Dias Y."/>
            <person name="Vanzela A.L.L."/>
            <person name="Huettel B."/>
            <person name="Almeida C.C.S."/>
            <person name="Simkova H."/>
            <person name="Souza G."/>
            <person name="Pedrosa-Harand A."/>
            <person name="Macas J."/>
            <person name="Mayer K.F.X."/>
            <person name="Houben A."/>
            <person name="Marques A."/>
        </authorList>
    </citation>
    <scope>NUCLEOTIDE SEQUENCE [LARGE SCALE GENOMIC DNA]</scope>
    <source>
        <strain evidence="7">RhyTen1mFocal</strain>
    </source>
</reference>
<feature type="transmembrane region" description="Helical" evidence="6">
    <location>
        <begin position="190"/>
        <end position="212"/>
    </location>
</feature>
<evidence type="ECO:0000256" key="4">
    <source>
        <dbReference type="ARBA" id="ARBA00022989"/>
    </source>
</evidence>
<evidence type="ECO:0000256" key="1">
    <source>
        <dbReference type="ARBA" id="ARBA00004141"/>
    </source>
</evidence>
<dbReference type="CDD" id="cd13132">
    <property type="entry name" value="MATE_eukaryotic"/>
    <property type="match status" value="1"/>
</dbReference>
<organism evidence="7 8">
    <name type="scientific">Rhynchospora tenuis</name>
    <dbReference type="NCBI Taxonomy" id="198213"/>
    <lineage>
        <taxon>Eukaryota</taxon>
        <taxon>Viridiplantae</taxon>
        <taxon>Streptophyta</taxon>
        <taxon>Embryophyta</taxon>
        <taxon>Tracheophyta</taxon>
        <taxon>Spermatophyta</taxon>
        <taxon>Magnoliopsida</taxon>
        <taxon>Liliopsida</taxon>
        <taxon>Poales</taxon>
        <taxon>Cyperaceae</taxon>
        <taxon>Cyperoideae</taxon>
        <taxon>Rhynchosporeae</taxon>
        <taxon>Rhynchospora</taxon>
    </lineage>
</organism>
<dbReference type="GO" id="GO:0015297">
    <property type="term" value="F:antiporter activity"/>
    <property type="evidence" value="ECO:0007669"/>
    <property type="project" value="InterPro"/>
</dbReference>
<feature type="transmembrane region" description="Helical" evidence="6">
    <location>
        <begin position="157"/>
        <end position="178"/>
    </location>
</feature>
<feature type="transmembrane region" description="Helical" evidence="6">
    <location>
        <begin position="384"/>
        <end position="404"/>
    </location>
</feature>
<dbReference type="GO" id="GO:0016020">
    <property type="term" value="C:membrane"/>
    <property type="evidence" value="ECO:0007669"/>
    <property type="project" value="UniProtKB-SubCell"/>
</dbReference>
<evidence type="ECO:0000256" key="3">
    <source>
        <dbReference type="ARBA" id="ARBA00022692"/>
    </source>
</evidence>
<name>A0AAD5ZDG8_9POAL</name>
<feature type="transmembrane region" description="Helical" evidence="6">
    <location>
        <begin position="263"/>
        <end position="290"/>
    </location>
</feature>
<dbReference type="GO" id="GO:1990961">
    <property type="term" value="P:xenobiotic detoxification by transmembrane export across the plasma membrane"/>
    <property type="evidence" value="ECO:0007669"/>
    <property type="project" value="InterPro"/>
</dbReference>
<dbReference type="InterPro" id="IPR002528">
    <property type="entry name" value="MATE_fam"/>
</dbReference>
<feature type="transmembrane region" description="Helical" evidence="6">
    <location>
        <begin position="48"/>
        <end position="70"/>
    </location>
</feature>
<evidence type="ECO:0000313" key="8">
    <source>
        <dbReference type="Proteomes" id="UP001210211"/>
    </source>
</evidence>
<comment type="caution">
    <text evidence="7">The sequence shown here is derived from an EMBL/GenBank/DDBJ whole genome shotgun (WGS) entry which is preliminary data.</text>
</comment>
<evidence type="ECO:0000256" key="6">
    <source>
        <dbReference type="RuleBase" id="RU004914"/>
    </source>
</evidence>
<comment type="similarity">
    <text evidence="2 6">Belongs to the multi antimicrobial extrusion (MATE) (TC 2.A.66.1) family.</text>
</comment>
<sequence length="498" mass="55231">MGETNVPLLSKEEEKASEAWEQELTRQGQQWDLVRRVVTWEWSNLWHLSWASVAIQLSMFMMGTVGMMFAGHLGTLELAGAAVTGVGVQAVELGVSLGMANAVQTICGQAYGAKRYKTMGTTLQKALMLHFIVSIFLGFMFYYSGTLLVAIGQAEDIAFMGQTYARGLIPHLIAIMLWSPMQRFLQAQNIVNPVAYISIAVLAVHILITWLTVVVFEFGILGVSLSFSFSCTLMMVFTWLYIINSTACRETWNGFSSEVFTHFWDYVKLALASTLMTALEIWYLPVISFLSGYLSNPEIYLDAISICTNWWNWDFMLMFGLSNAASARISIELGAGHPRLAKFSAIVAIITTIAISVVLSALVLVLRTPLTMLFTDDNNVITEVINLSPLIAIFIILNGIHPLLSGVAVGSGWQDFAAYVNIISYYLIGLPIAYFLGFWTSLEVAGLIWGVVIGVIVQTIALSIKTAQTDWDKEVEKVEKRLMNTTRKEDDLVIGRTL</sequence>